<dbReference type="SUPFAM" id="SSF53474">
    <property type="entry name" value="alpha/beta-Hydrolases"/>
    <property type="match status" value="2"/>
</dbReference>
<evidence type="ECO:0000259" key="1">
    <source>
        <dbReference type="Pfam" id="PF12697"/>
    </source>
</evidence>
<feature type="domain" description="AB hydrolase-1" evidence="1">
    <location>
        <begin position="262"/>
        <end position="479"/>
    </location>
</feature>
<dbReference type="InterPro" id="IPR050266">
    <property type="entry name" value="AB_hydrolase_sf"/>
</dbReference>
<organism evidence="2 3">
    <name type="scientific">Suillus plorans</name>
    <dbReference type="NCBI Taxonomy" id="116603"/>
    <lineage>
        <taxon>Eukaryota</taxon>
        <taxon>Fungi</taxon>
        <taxon>Dikarya</taxon>
        <taxon>Basidiomycota</taxon>
        <taxon>Agaricomycotina</taxon>
        <taxon>Agaricomycetes</taxon>
        <taxon>Agaricomycetidae</taxon>
        <taxon>Boletales</taxon>
        <taxon>Suillineae</taxon>
        <taxon>Suillaceae</taxon>
        <taxon>Suillus</taxon>
    </lineage>
</organism>
<dbReference type="InterPro" id="IPR000073">
    <property type="entry name" value="AB_hydrolase_1"/>
</dbReference>
<keyword evidence="2" id="KW-0378">Hydrolase</keyword>
<dbReference type="RefSeq" id="XP_041158296.1">
    <property type="nucleotide sequence ID" value="XM_041299200.1"/>
</dbReference>
<accession>A0A9P7AKQ2</accession>
<proteinExistence type="predicted"/>
<dbReference type="AlphaFoldDB" id="A0A9P7AKQ2"/>
<dbReference type="Pfam" id="PF12697">
    <property type="entry name" value="Abhydrolase_6"/>
    <property type="match status" value="2"/>
</dbReference>
<reference evidence="2" key="1">
    <citation type="journal article" date="2020" name="New Phytol.">
        <title>Comparative genomics reveals dynamic genome evolution in host specialist ectomycorrhizal fungi.</title>
        <authorList>
            <person name="Lofgren L.A."/>
            <person name="Nguyen N.H."/>
            <person name="Vilgalys R."/>
            <person name="Ruytinx J."/>
            <person name="Liao H.L."/>
            <person name="Branco S."/>
            <person name="Kuo A."/>
            <person name="LaButti K."/>
            <person name="Lipzen A."/>
            <person name="Andreopoulos W."/>
            <person name="Pangilinan J."/>
            <person name="Riley R."/>
            <person name="Hundley H."/>
            <person name="Na H."/>
            <person name="Barry K."/>
            <person name="Grigoriev I.V."/>
            <person name="Stajich J.E."/>
            <person name="Kennedy P.G."/>
        </authorList>
    </citation>
    <scope>NUCLEOTIDE SEQUENCE</scope>
    <source>
        <strain evidence="2">S12</strain>
    </source>
</reference>
<name>A0A9P7AKQ2_9AGAM</name>
<dbReference type="GeneID" id="64592964"/>
<dbReference type="InterPro" id="IPR029058">
    <property type="entry name" value="AB_hydrolase_fold"/>
</dbReference>
<sequence length="487" mass="53843">MTTVPSASQWGSPTANKRALLIHGLNSSSHTFHRVASALAAKEYLVVAPNLLGHALRNIGVDFKVQTLADDLLPYLQAAEYDIVIGHSVGALVVLSLLKYLPKTKPTSVVLIDPSLEITAEQMVNGRVRFSTDVRTNPTAEDYIALNPLWTREDAIWRVLGTQIGRSTNSDDHIDFELLQGNVPWSFSHLIADKPAAAALTILVGEPSKLESIAKFKYVRTVLFSNASHWIQHEFPELTTTTMTTVPSASQWGSPTANRRAFLIHGLDSSSHTFHRYLVIAPNLLGHALRKPGVDFKVQTLADDLLPYLQAAEYDIVIGHSMGALVVLSLLKYLPKTKPTSVVLIDPSLEIAAEQMVDWKAKLSDHSRTNLTAEDYMALNPLWTREDAIWRVLGTQIGRSTNSDDHIDFELLQGNVPWSFSHLIADKPAAAALTVLIEDLRFNGALKLETVAKLKDIRAVIVPNASHWIQYEFPEVIVEEALRNIEG</sequence>
<evidence type="ECO:0000313" key="3">
    <source>
        <dbReference type="Proteomes" id="UP000719766"/>
    </source>
</evidence>
<dbReference type="GO" id="GO:0016020">
    <property type="term" value="C:membrane"/>
    <property type="evidence" value="ECO:0007669"/>
    <property type="project" value="TreeGrafter"/>
</dbReference>
<feature type="domain" description="AB hydrolase-1" evidence="1">
    <location>
        <begin position="20"/>
        <end position="237"/>
    </location>
</feature>
<dbReference type="GO" id="GO:0016787">
    <property type="term" value="F:hydrolase activity"/>
    <property type="evidence" value="ECO:0007669"/>
    <property type="project" value="UniProtKB-KW"/>
</dbReference>
<dbReference type="Gene3D" id="3.40.50.1820">
    <property type="entry name" value="alpha/beta hydrolase"/>
    <property type="match status" value="2"/>
</dbReference>
<dbReference type="OrthoDB" id="408373at2759"/>
<dbReference type="PANTHER" id="PTHR43798:SF33">
    <property type="entry name" value="HYDROLASE, PUTATIVE (AFU_ORTHOLOGUE AFUA_2G14860)-RELATED"/>
    <property type="match status" value="1"/>
</dbReference>
<dbReference type="Proteomes" id="UP000719766">
    <property type="component" value="Unassembled WGS sequence"/>
</dbReference>
<dbReference type="PANTHER" id="PTHR43798">
    <property type="entry name" value="MONOACYLGLYCEROL LIPASE"/>
    <property type="match status" value="1"/>
</dbReference>
<dbReference type="EMBL" id="JABBWE010000043">
    <property type="protein sequence ID" value="KAG1791451.1"/>
    <property type="molecule type" value="Genomic_DNA"/>
</dbReference>
<evidence type="ECO:0000313" key="2">
    <source>
        <dbReference type="EMBL" id="KAG1791451.1"/>
    </source>
</evidence>
<comment type="caution">
    <text evidence="2">The sequence shown here is derived from an EMBL/GenBank/DDBJ whole genome shotgun (WGS) entry which is preliminary data.</text>
</comment>
<protein>
    <submittedName>
        <fullName evidence="2">Alpha/Beta hydrolase protein</fullName>
    </submittedName>
</protein>
<gene>
    <name evidence="2" type="ORF">HD556DRAFT_1273189</name>
</gene>
<keyword evidence="3" id="KW-1185">Reference proteome</keyword>